<accession>A0A8J9T2B8</accession>
<name>A0A8J9T2B8_PHATR</name>
<dbReference type="EMBL" id="OU594954">
    <property type="protein sequence ID" value="CAG9280546.1"/>
    <property type="molecule type" value="Genomic_DNA"/>
</dbReference>
<proteinExistence type="predicted"/>
<gene>
    <name evidence="1" type="ORF">PTTT1_LOCUS13646</name>
</gene>
<protein>
    <submittedName>
        <fullName evidence="1">Uncharacterized protein</fullName>
    </submittedName>
</protein>
<organism evidence="1">
    <name type="scientific">Phaeodactylum tricornutum</name>
    <name type="common">Diatom</name>
    <dbReference type="NCBI Taxonomy" id="2850"/>
    <lineage>
        <taxon>Eukaryota</taxon>
        <taxon>Sar</taxon>
        <taxon>Stramenopiles</taxon>
        <taxon>Ochrophyta</taxon>
        <taxon>Bacillariophyta</taxon>
        <taxon>Bacillariophyceae</taxon>
        <taxon>Bacillariophycidae</taxon>
        <taxon>Naviculales</taxon>
        <taxon>Phaeodactylaceae</taxon>
        <taxon>Phaeodactylum</taxon>
    </lineage>
</organism>
<dbReference type="Proteomes" id="UP000836788">
    <property type="component" value="Chromosome 13"/>
</dbReference>
<evidence type="ECO:0000313" key="1">
    <source>
        <dbReference type="EMBL" id="CAG9280546.1"/>
    </source>
</evidence>
<reference evidence="1" key="1">
    <citation type="submission" date="2022-02" db="EMBL/GenBank/DDBJ databases">
        <authorList>
            <person name="Giguere J D."/>
        </authorList>
    </citation>
    <scope>NUCLEOTIDE SEQUENCE</scope>
    <source>
        <strain evidence="1">CCAP 1055/1</strain>
    </source>
</reference>
<sequence>MVQAAHGEGSLKNTQKRDALFLTLTVRTSLFSPSPFQFLLSSWTTEIPSLYSLSIVTLDLVDMSKLGQILLLSVLLLSPSISAFAFGPSPSCPGKARTTQLHADGTGGWGIGNSRNMVPEEFAKGDRRAFEGYNLRDRGEFMRKVKEDSQEMKNQEFDELLGVAKMAGINVKNPSERLDKFGADFLEDEDDLDVSVSWDDSDRSGTIKGSDDSITRLDEDTLGIW</sequence>
<dbReference type="AlphaFoldDB" id="A0A8J9T2B8"/>